<evidence type="ECO:0000256" key="7">
    <source>
        <dbReference type="ARBA" id="ARBA00023136"/>
    </source>
</evidence>
<gene>
    <name evidence="9" type="ordered locus">Dbac_1944</name>
</gene>
<name>C7LXG1_DESBD</name>
<dbReference type="EMBL" id="CP001629">
    <property type="protein sequence ID" value="ACU90032.1"/>
    <property type="molecule type" value="Genomic_DNA"/>
</dbReference>
<dbReference type="eggNOG" id="COG0730">
    <property type="taxonomic scope" value="Bacteria"/>
</dbReference>
<keyword evidence="5 8" id="KW-0812">Transmembrane</keyword>
<feature type="transmembrane region" description="Helical" evidence="8">
    <location>
        <begin position="91"/>
        <end position="109"/>
    </location>
</feature>
<feature type="transmembrane region" description="Helical" evidence="8">
    <location>
        <begin position="255"/>
        <end position="274"/>
    </location>
</feature>
<sequence>MQATLSALGRQIPELTEHRVEYLVICLASLAVSGLTLFSGFGLGTVLTPVMAIFFPIETAVAVTAVVHFANNLFKLALFGRQADWGVSLRFGLPALVASFAGACVLVSVSDLEPLFFYTLAGGEFFITPVKLLVGVLIVFFAAQELRGGKRQAISPVWLPLGGIVSGFFGGLSGNQGAFRSAFLLGAGLGKDAFIATGVVLACVVDVTRLGVYAGMSGSHMITDNAGLVVAATLSAFLGVHYSRKVLQKITIQTVRLLVGAMLLLLGGGLAAGLI</sequence>
<evidence type="ECO:0000313" key="10">
    <source>
        <dbReference type="Proteomes" id="UP000002216"/>
    </source>
</evidence>
<evidence type="ECO:0000256" key="8">
    <source>
        <dbReference type="RuleBase" id="RU363041"/>
    </source>
</evidence>
<dbReference type="GO" id="GO:0005886">
    <property type="term" value="C:plasma membrane"/>
    <property type="evidence" value="ECO:0007669"/>
    <property type="project" value="UniProtKB-SubCell"/>
</dbReference>
<organism evidence="9 10">
    <name type="scientific">Desulfomicrobium baculatum (strain DSM 4028 / VKM B-1378 / X)</name>
    <name type="common">Desulfovibrio baculatus</name>
    <dbReference type="NCBI Taxonomy" id="525897"/>
    <lineage>
        <taxon>Bacteria</taxon>
        <taxon>Pseudomonadati</taxon>
        <taxon>Thermodesulfobacteriota</taxon>
        <taxon>Desulfovibrionia</taxon>
        <taxon>Desulfovibrionales</taxon>
        <taxon>Desulfomicrobiaceae</taxon>
        <taxon>Desulfomicrobium</taxon>
    </lineage>
</organism>
<keyword evidence="3" id="KW-0813">Transport</keyword>
<keyword evidence="4 8" id="KW-1003">Cell membrane</keyword>
<evidence type="ECO:0000256" key="3">
    <source>
        <dbReference type="ARBA" id="ARBA00022448"/>
    </source>
</evidence>
<feature type="transmembrane region" description="Helical" evidence="8">
    <location>
        <begin position="226"/>
        <end position="243"/>
    </location>
</feature>
<proteinExistence type="inferred from homology"/>
<dbReference type="InterPro" id="IPR002781">
    <property type="entry name" value="TM_pro_TauE-like"/>
</dbReference>
<evidence type="ECO:0000256" key="1">
    <source>
        <dbReference type="ARBA" id="ARBA00004651"/>
    </source>
</evidence>
<dbReference type="Proteomes" id="UP000002216">
    <property type="component" value="Chromosome"/>
</dbReference>
<reference evidence="9 10" key="1">
    <citation type="journal article" date="2009" name="Stand. Genomic Sci.">
        <title>Complete genome sequence of Desulfomicrobium baculatum type strain (X).</title>
        <authorList>
            <person name="Copeland A."/>
            <person name="Spring S."/>
            <person name="Goker M."/>
            <person name="Schneider S."/>
            <person name="Lapidus A."/>
            <person name="Del Rio T.G."/>
            <person name="Tice H."/>
            <person name="Cheng J.F."/>
            <person name="Chen F."/>
            <person name="Nolan M."/>
            <person name="Bruce D."/>
            <person name="Goodwin L."/>
            <person name="Pitluck S."/>
            <person name="Ivanova N."/>
            <person name="Mavrommatis K."/>
            <person name="Ovchinnikova G."/>
            <person name="Pati A."/>
            <person name="Chen A."/>
            <person name="Palaniappan K."/>
            <person name="Land M."/>
            <person name="Hauser L."/>
            <person name="Chang Y.J."/>
            <person name="Jeffries C.C."/>
            <person name="Meincke L."/>
            <person name="Sims D."/>
            <person name="Brettin T."/>
            <person name="Detter J.C."/>
            <person name="Han C."/>
            <person name="Chain P."/>
            <person name="Bristow J."/>
            <person name="Eisen J.A."/>
            <person name="Markowitz V."/>
            <person name="Hugenholtz P."/>
            <person name="Kyrpides N.C."/>
            <person name="Klenk H.P."/>
            <person name="Lucas S."/>
        </authorList>
    </citation>
    <scope>NUCLEOTIDE SEQUENCE [LARGE SCALE GENOMIC DNA]</scope>
    <source>
        <strain evidence="10">DSM 4028 / VKM B-1378 / X</strain>
    </source>
</reference>
<feature type="transmembrane region" description="Helical" evidence="8">
    <location>
        <begin position="115"/>
        <end position="141"/>
    </location>
</feature>
<dbReference type="STRING" id="525897.Dbac_1944"/>
<keyword evidence="6 8" id="KW-1133">Transmembrane helix</keyword>
<dbReference type="InterPro" id="IPR052017">
    <property type="entry name" value="TSUP"/>
</dbReference>
<evidence type="ECO:0000256" key="6">
    <source>
        <dbReference type="ARBA" id="ARBA00022989"/>
    </source>
</evidence>
<feature type="transmembrane region" description="Helical" evidence="8">
    <location>
        <begin position="20"/>
        <end position="44"/>
    </location>
</feature>
<accession>C7LXG1</accession>
<evidence type="ECO:0000256" key="5">
    <source>
        <dbReference type="ARBA" id="ARBA00022692"/>
    </source>
</evidence>
<protein>
    <recommendedName>
        <fullName evidence="8">Probable membrane transporter protein</fullName>
    </recommendedName>
</protein>
<dbReference type="HOGENOM" id="CLU_1041015_0_0_7"/>
<dbReference type="PANTHER" id="PTHR30269">
    <property type="entry name" value="TRANSMEMBRANE PROTEIN YFCA"/>
    <property type="match status" value="1"/>
</dbReference>
<evidence type="ECO:0000256" key="4">
    <source>
        <dbReference type="ARBA" id="ARBA00022475"/>
    </source>
</evidence>
<dbReference type="Pfam" id="PF01925">
    <property type="entry name" value="TauE"/>
    <property type="match status" value="1"/>
</dbReference>
<evidence type="ECO:0000256" key="2">
    <source>
        <dbReference type="ARBA" id="ARBA00009142"/>
    </source>
</evidence>
<feature type="transmembrane region" description="Helical" evidence="8">
    <location>
        <begin position="50"/>
        <end position="70"/>
    </location>
</feature>
<comment type="subcellular location">
    <subcellularLocation>
        <location evidence="1 8">Cell membrane</location>
        <topology evidence="1 8">Multi-pass membrane protein</topology>
    </subcellularLocation>
</comment>
<dbReference type="PANTHER" id="PTHR30269:SF37">
    <property type="entry name" value="MEMBRANE TRANSPORTER PROTEIN"/>
    <property type="match status" value="1"/>
</dbReference>
<feature type="transmembrane region" description="Helical" evidence="8">
    <location>
        <begin position="193"/>
        <end position="214"/>
    </location>
</feature>
<dbReference type="AlphaFoldDB" id="C7LXG1"/>
<keyword evidence="7 8" id="KW-0472">Membrane</keyword>
<evidence type="ECO:0000313" key="9">
    <source>
        <dbReference type="EMBL" id="ACU90032.1"/>
    </source>
</evidence>
<feature type="transmembrane region" description="Helical" evidence="8">
    <location>
        <begin position="153"/>
        <end position="173"/>
    </location>
</feature>
<keyword evidence="10" id="KW-1185">Reference proteome</keyword>
<dbReference type="RefSeq" id="WP_015774123.1">
    <property type="nucleotide sequence ID" value="NC_013173.1"/>
</dbReference>
<comment type="similarity">
    <text evidence="2 8">Belongs to the 4-toluene sulfonate uptake permease (TSUP) (TC 2.A.102) family.</text>
</comment>
<dbReference type="KEGG" id="dba:Dbac_1944"/>